<feature type="domain" description="Biotin carboxylation" evidence="4">
    <location>
        <begin position="32"/>
        <end position="112"/>
    </location>
</feature>
<dbReference type="PANTHER" id="PTHR45728">
    <property type="entry name" value="ACETYL-COA CARBOXYLASE, ISOFORM A"/>
    <property type="match status" value="1"/>
</dbReference>
<dbReference type="InterPro" id="IPR049076">
    <property type="entry name" value="ACCA"/>
</dbReference>
<dbReference type="EMBL" id="HG996471">
    <property type="protein sequence ID" value="CAG1846005.1"/>
    <property type="molecule type" value="Genomic_DNA"/>
</dbReference>
<dbReference type="GO" id="GO:0005524">
    <property type="term" value="F:ATP binding"/>
    <property type="evidence" value="ECO:0007669"/>
    <property type="project" value="UniProtKB-KW"/>
</dbReference>
<keyword evidence="1" id="KW-0436">Ligase</keyword>
<accession>A0A804JFB8</accession>
<gene>
    <name evidence="5" type="ORF">GSMUA_158000.1</name>
</gene>
<dbReference type="Pfam" id="PF00289">
    <property type="entry name" value="Biotin_carb_N"/>
    <property type="match status" value="1"/>
</dbReference>
<dbReference type="InParanoid" id="A0A804JFB8"/>
<proteinExistence type="predicted"/>
<keyword evidence="7" id="KW-1185">Reference proteome</keyword>
<evidence type="ECO:0000256" key="2">
    <source>
        <dbReference type="ARBA" id="ARBA00022741"/>
    </source>
</evidence>
<dbReference type="Gene3D" id="3.40.50.20">
    <property type="match status" value="1"/>
</dbReference>
<dbReference type="Gramene" id="Ma06_t11960.1">
    <property type="protein sequence ID" value="Ma06_p11960.1"/>
    <property type="gene ID" value="Ma06_g11960"/>
</dbReference>
<keyword evidence="3" id="KW-0067">ATP-binding</keyword>
<evidence type="ECO:0000313" key="6">
    <source>
        <dbReference type="EnsemblPlants" id="Ma06_p11960.1"/>
    </source>
</evidence>
<sequence>MNGLVNGTFQVRHAAALSEVDDFCKTLGGKTPIHSIFIANNGMAAVKFMRSIGTWAYETFGTEKAILLGAMATPEDLKINAEHIRIADQFVEVPGGTNNTNGRSRRVGVACP</sequence>
<dbReference type="InterPro" id="IPR016185">
    <property type="entry name" value="PreATP-grasp_dom_sf"/>
</dbReference>
<reference evidence="6" key="2">
    <citation type="submission" date="2021-05" db="UniProtKB">
        <authorList>
            <consortium name="EnsemblPlants"/>
        </authorList>
    </citation>
    <scope>IDENTIFICATION</scope>
    <source>
        <strain evidence="6">subsp. malaccensis</strain>
    </source>
</reference>
<evidence type="ECO:0000313" key="5">
    <source>
        <dbReference type="EMBL" id="CAG1846005.1"/>
    </source>
</evidence>
<keyword evidence="2" id="KW-0547">Nucleotide-binding</keyword>
<dbReference type="AlphaFoldDB" id="A0A804JFB8"/>
<dbReference type="EnsemblPlants" id="Ma06_t11960.1">
    <property type="protein sequence ID" value="Ma06_p11960.1"/>
    <property type="gene ID" value="Ma06_g11960"/>
</dbReference>
<name>A0A804JFB8_MUSAM</name>
<dbReference type="GO" id="GO:0003989">
    <property type="term" value="F:acetyl-CoA carboxylase activity"/>
    <property type="evidence" value="ECO:0007669"/>
    <property type="project" value="InterPro"/>
</dbReference>
<reference evidence="5" key="1">
    <citation type="submission" date="2021-03" db="EMBL/GenBank/DDBJ databases">
        <authorList>
            <consortium name="Genoscope - CEA"/>
            <person name="William W."/>
        </authorList>
    </citation>
    <scope>NUCLEOTIDE SEQUENCE</scope>
    <source>
        <strain evidence="5">Doubled-haploid Pahang</strain>
    </source>
</reference>
<evidence type="ECO:0000259" key="4">
    <source>
        <dbReference type="PROSITE" id="PS50979"/>
    </source>
</evidence>
<organism evidence="6 7">
    <name type="scientific">Musa acuminata subsp. malaccensis</name>
    <name type="common">Wild banana</name>
    <name type="synonym">Musa malaccensis</name>
    <dbReference type="NCBI Taxonomy" id="214687"/>
    <lineage>
        <taxon>Eukaryota</taxon>
        <taxon>Viridiplantae</taxon>
        <taxon>Streptophyta</taxon>
        <taxon>Embryophyta</taxon>
        <taxon>Tracheophyta</taxon>
        <taxon>Spermatophyta</taxon>
        <taxon>Magnoliopsida</taxon>
        <taxon>Liliopsida</taxon>
        <taxon>Zingiberales</taxon>
        <taxon>Musaceae</taxon>
        <taxon>Musa</taxon>
    </lineage>
</organism>
<evidence type="ECO:0000256" key="1">
    <source>
        <dbReference type="ARBA" id="ARBA00022598"/>
    </source>
</evidence>
<evidence type="ECO:0000313" key="7">
    <source>
        <dbReference type="Proteomes" id="UP000012960"/>
    </source>
</evidence>
<dbReference type="InterPro" id="IPR011764">
    <property type="entry name" value="Biotin_carboxylation_dom"/>
</dbReference>
<protein>
    <submittedName>
        <fullName evidence="5">(wild Malaysian banana) hypothetical protein</fullName>
    </submittedName>
</protein>
<dbReference type="PANTHER" id="PTHR45728:SF3">
    <property type="entry name" value="ACETYL-COA CARBOXYLASE"/>
    <property type="match status" value="1"/>
</dbReference>
<evidence type="ECO:0000256" key="3">
    <source>
        <dbReference type="ARBA" id="ARBA00022840"/>
    </source>
</evidence>
<dbReference type="Proteomes" id="UP000012960">
    <property type="component" value="Unplaced"/>
</dbReference>
<dbReference type="PROSITE" id="PS50979">
    <property type="entry name" value="BC"/>
    <property type="match status" value="1"/>
</dbReference>
<dbReference type="InterPro" id="IPR005481">
    <property type="entry name" value="BC-like_N"/>
</dbReference>
<dbReference type="SUPFAM" id="SSF52440">
    <property type="entry name" value="PreATP-grasp domain"/>
    <property type="match status" value="1"/>
</dbReference>